<evidence type="ECO:0000256" key="4">
    <source>
        <dbReference type="ARBA" id="ARBA00023163"/>
    </source>
</evidence>
<name>A0AAN8EPF4_9EURO</name>
<comment type="caution">
    <text evidence="8">The sequence shown here is derived from an EMBL/GenBank/DDBJ whole genome shotgun (WGS) entry which is preliminary data.</text>
</comment>
<dbReference type="Pfam" id="PF00319">
    <property type="entry name" value="SRF-TF"/>
    <property type="match status" value="1"/>
</dbReference>
<dbReference type="GO" id="GO:0003677">
    <property type="term" value="F:DNA binding"/>
    <property type="evidence" value="ECO:0007669"/>
    <property type="project" value="UniProtKB-KW"/>
</dbReference>
<protein>
    <recommendedName>
        <fullName evidence="7">MADS-box domain-containing protein</fullName>
    </recommendedName>
</protein>
<dbReference type="Proteomes" id="UP001316803">
    <property type="component" value="Unassembled WGS sequence"/>
</dbReference>
<keyword evidence="9" id="KW-1185">Reference proteome</keyword>
<dbReference type="SUPFAM" id="SSF55455">
    <property type="entry name" value="SRF-like"/>
    <property type="match status" value="1"/>
</dbReference>
<dbReference type="AlphaFoldDB" id="A0AAN8EPF4"/>
<dbReference type="InterPro" id="IPR002100">
    <property type="entry name" value="TF_MADSbox"/>
</dbReference>
<keyword evidence="2" id="KW-0805">Transcription regulation</keyword>
<organism evidence="8 9">
    <name type="scientific">Knufia fluminis</name>
    <dbReference type="NCBI Taxonomy" id="191047"/>
    <lineage>
        <taxon>Eukaryota</taxon>
        <taxon>Fungi</taxon>
        <taxon>Dikarya</taxon>
        <taxon>Ascomycota</taxon>
        <taxon>Pezizomycotina</taxon>
        <taxon>Eurotiomycetes</taxon>
        <taxon>Chaetothyriomycetidae</taxon>
        <taxon>Chaetothyriales</taxon>
        <taxon>Trichomeriaceae</taxon>
        <taxon>Knufia</taxon>
    </lineage>
</organism>
<evidence type="ECO:0000256" key="5">
    <source>
        <dbReference type="ARBA" id="ARBA00023242"/>
    </source>
</evidence>
<feature type="compositionally biased region" description="Basic residues" evidence="6">
    <location>
        <begin position="1"/>
        <end position="14"/>
    </location>
</feature>
<evidence type="ECO:0000259" key="7">
    <source>
        <dbReference type="PROSITE" id="PS50066"/>
    </source>
</evidence>
<dbReference type="InterPro" id="IPR036879">
    <property type="entry name" value="TF_MADSbox_sf"/>
</dbReference>
<feature type="compositionally biased region" description="Basic and acidic residues" evidence="6">
    <location>
        <begin position="18"/>
        <end position="28"/>
    </location>
</feature>
<dbReference type="EMBL" id="JAKLMC020000037">
    <property type="protein sequence ID" value="KAK5949273.1"/>
    <property type="molecule type" value="Genomic_DNA"/>
</dbReference>
<reference evidence="8 9" key="1">
    <citation type="submission" date="2022-12" db="EMBL/GenBank/DDBJ databases">
        <title>Genomic features and morphological characterization of a novel Knufia sp. strain isolated from spacecraft assembly facility.</title>
        <authorList>
            <person name="Teixeira M."/>
            <person name="Chander A.M."/>
            <person name="Stajich J.E."/>
            <person name="Venkateswaran K."/>
        </authorList>
    </citation>
    <scope>NUCLEOTIDE SEQUENCE [LARGE SCALE GENOMIC DNA]</scope>
    <source>
        <strain evidence="8 9">FJI-L2-BK-P2</strain>
    </source>
</reference>
<keyword evidence="3" id="KW-0238">DNA-binding</keyword>
<feature type="region of interest" description="Disordered" evidence="6">
    <location>
        <begin position="1"/>
        <end position="28"/>
    </location>
</feature>
<sequence length="157" mass="17787">MPRRIGKVPKRKASKPSPNREAKDEKARYDRCRRRRWGLVKKAREYSSLFGAEVYLLMKDEQNAHYFTSEDRWIGVPQDVGAVRVVAPGRQRRQLEDDLAISETSSEGPPDTTSEIGEIQGAHAGFMSGLGKLRSALRSLVRRDDDAVYKLESSPEL</sequence>
<gene>
    <name evidence="8" type="ORF">OHC33_009626</name>
</gene>
<evidence type="ECO:0000313" key="8">
    <source>
        <dbReference type="EMBL" id="KAK5949273.1"/>
    </source>
</evidence>
<keyword evidence="4" id="KW-0804">Transcription</keyword>
<evidence type="ECO:0000256" key="1">
    <source>
        <dbReference type="ARBA" id="ARBA00004123"/>
    </source>
</evidence>
<evidence type="ECO:0000313" key="9">
    <source>
        <dbReference type="Proteomes" id="UP001316803"/>
    </source>
</evidence>
<comment type="subcellular location">
    <subcellularLocation>
        <location evidence="1">Nucleus</location>
    </subcellularLocation>
</comment>
<dbReference type="Gene3D" id="3.40.1810.10">
    <property type="entry name" value="Transcription factor, MADS-box"/>
    <property type="match status" value="1"/>
</dbReference>
<dbReference type="GO" id="GO:0005634">
    <property type="term" value="C:nucleus"/>
    <property type="evidence" value="ECO:0007669"/>
    <property type="project" value="UniProtKB-SubCell"/>
</dbReference>
<accession>A0AAN8EPF4</accession>
<dbReference type="GO" id="GO:0046983">
    <property type="term" value="F:protein dimerization activity"/>
    <property type="evidence" value="ECO:0007669"/>
    <property type="project" value="InterPro"/>
</dbReference>
<evidence type="ECO:0000256" key="2">
    <source>
        <dbReference type="ARBA" id="ARBA00023015"/>
    </source>
</evidence>
<dbReference type="PROSITE" id="PS50066">
    <property type="entry name" value="MADS_BOX_2"/>
    <property type="match status" value="1"/>
</dbReference>
<dbReference type="GO" id="GO:0045944">
    <property type="term" value="P:positive regulation of transcription by RNA polymerase II"/>
    <property type="evidence" value="ECO:0007669"/>
    <property type="project" value="UniProtKB-ARBA"/>
</dbReference>
<proteinExistence type="predicted"/>
<evidence type="ECO:0000256" key="3">
    <source>
        <dbReference type="ARBA" id="ARBA00023125"/>
    </source>
</evidence>
<feature type="domain" description="MADS-box" evidence="7">
    <location>
        <begin position="20"/>
        <end position="72"/>
    </location>
</feature>
<keyword evidence="5" id="KW-0539">Nucleus</keyword>
<evidence type="ECO:0000256" key="6">
    <source>
        <dbReference type="SAM" id="MobiDB-lite"/>
    </source>
</evidence>